<gene>
    <name evidence="1" type="primary">wpaE</name>
</gene>
<organism evidence="1">
    <name type="scientific">Providencia alcalifaciens</name>
    <dbReference type="NCBI Taxonomy" id="126385"/>
    <lineage>
        <taxon>Bacteria</taxon>
        <taxon>Pseudomonadati</taxon>
        <taxon>Pseudomonadota</taxon>
        <taxon>Gammaproteobacteria</taxon>
        <taxon>Enterobacterales</taxon>
        <taxon>Morganellaceae</taxon>
        <taxon>Providencia</taxon>
    </lineage>
</organism>
<sequence>MKNDFFYNRRILLIAPSFYSYNELIKNELELLGAKVYMVDERPSNNSLFKIILRIKASLVSKYIENYYDKIAKIYKDYELTDVFFINPEAVNEFCMKNLKMKIKNAKFTLYMWDSLKNKKHASLIFKYFDNLYSFDPNDVKEHSNLRLQPLFYNKNLLPTYTNNNYDISFFGSIHSDRLAILSQINSYHHIKSKIYIYSPSIILTVVKLLQQKKLSLYDYKRISHSKISFDEIKQDIENSKCILDIHHPDQNGLTMRTFEALGSCKKLITTNENICHYDFYNDTNILIIDRKNINVNSIENFLKKDFDSNQNSKILKYRIDNWLMEVLQ</sequence>
<proteinExistence type="predicted"/>
<dbReference type="AlphaFoldDB" id="F8RBZ0"/>
<name>F8RBZ0_9GAMM</name>
<protein>
    <submittedName>
        <fullName evidence="1">WpaE</fullName>
    </submittedName>
</protein>
<reference evidence="1" key="1">
    <citation type="journal article" date="2012" name="Microbiology">
        <title>Localization and molecular characterization of putative O antigen gene clusters of Providencia species.</title>
        <authorList>
            <person name="Ovchinnikova O.G."/>
            <person name="Liu B."/>
            <person name="Guo D."/>
            <person name="Kocharova N.A."/>
            <person name="Shashkov A.S."/>
            <person name="Chen M."/>
            <person name="Feng L."/>
            <person name="Rozalski A."/>
            <person name="Knirel Y.A."/>
            <person name="Wang L."/>
        </authorList>
    </citation>
    <scope>NUCLEOTIDE SEQUENCE</scope>
</reference>
<accession>F8RBZ0</accession>
<evidence type="ECO:0000313" key="1">
    <source>
        <dbReference type="EMBL" id="AEB61497.1"/>
    </source>
</evidence>
<dbReference type="EMBL" id="HM583639">
    <property type="protein sequence ID" value="AEB61497.1"/>
    <property type="molecule type" value="Genomic_DNA"/>
</dbReference>